<protein>
    <submittedName>
        <fullName evidence="1">Uncharacterized protein</fullName>
    </submittedName>
</protein>
<dbReference type="EMBL" id="AGNL01002285">
    <property type="protein sequence ID" value="EJK76341.1"/>
    <property type="molecule type" value="Genomic_DNA"/>
</dbReference>
<proteinExistence type="predicted"/>
<gene>
    <name evidence="1" type="ORF">THAOC_01900</name>
</gene>
<comment type="caution">
    <text evidence="1">The sequence shown here is derived from an EMBL/GenBank/DDBJ whole genome shotgun (WGS) entry which is preliminary data.</text>
</comment>
<evidence type="ECO:0000313" key="2">
    <source>
        <dbReference type="Proteomes" id="UP000266841"/>
    </source>
</evidence>
<sequence length="54" mass="6016">IGDELCDFSDNKLTNSQIDLCDWLKDDLSSKREKAEAAASLFKIAPMLRTVGKN</sequence>
<keyword evidence="2" id="KW-1185">Reference proteome</keyword>
<feature type="non-terminal residue" evidence="1">
    <location>
        <position position="1"/>
    </location>
</feature>
<accession>K0TML6</accession>
<reference evidence="1 2" key="1">
    <citation type="journal article" date="2012" name="Genome Biol.">
        <title>Genome and low-iron response of an oceanic diatom adapted to chronic iron limitation.</title>
        <authorList>
            <person name="Lommer M."/>
            <person name="Specht M."/>
            <person name="Roy A.S."/>
            <person name="Kraemer L."/>
            <person name="Andreson R."/>
            <person name="Gutowska M.A."/>
            <person name="Wolf J."/>
            <person name="Bergner S.V."/>
            <person name="Schilhabel M.B."/>
            <person name="Klostermeier U.C."/>
            <person name="Beiko R.G."/>
            <person name="Rosenstiel P."/>
            <person name="Hippler M."/>
            <person name="Laroche J."/>
        </authorList>
    </citation>
    <scope>NUCLEOTIDE SEQUENCE [LARGE SCALE GENOMIC DNA]</scope>
    <source>
        <strain evidence="1 2">CCMP1005</strain>
    </source>
</reference>
<evidence type="ECO:0000313" key="1">
    <source>
        <dbReference type="EMBL" id="EJK76341.1"/>
    </source>
</evidence>
<dbReference type="AlphaFoldDB" id="K0TML6"/>
<name>K0TML6_THAOC</name>
<organism evidence="1 2">
    <name type="scientific">Thalassiosira oceanica</name>
    <name type="common">Marine diatom</name>
    <dbReference type="NCBI Taxonomy" id="159749"/>
    <lineage>
        <taxon>Eukaryota</taxon>
        <taxon>Sar</taxon>
        <taxon>Stramenopiles</taxon>
        <taxon>Ochrophyta</taxon>
        <taxon>Bacillariophyta</taxon>
        <taxon>Coscinodiscophyceae</taxon>
        <taxon>Thalassiosirophycidae</taxon>
        <taxon>Thalassiosirales</taxon>
        <taxon>Thalassiosiraceae</taxon>
        <taxon>Thalassiosira</taxon>
    </lineage>
</organism>
<dbReference type="Proteomes" id="UP000266841">
    <property type="component" value="Unassembled WGS sequence"/>
</dbReference>